<evidence type="ECO:0000256" key="1">
    <source>
        <dbReference type="ARBA" id="ARBA00023015"/>
    </source>
</evidence>
<evidence type="ECO:0000256" key="3">
    <source>
        <dbReference type="ARBA" id="ARBA00023163"/>
    </source>
</evidence>
<evidence type="ECO:0000256" key="2">
    <source>
        <dbReference type="ARBA" id="ARBA00023125"/>
    </source>
</evidence>
<dbReference type="Proteomes" id="UP000633205">
    <property type="component" value="Unassembled WGS sequence"/>
</dbReference>
<reference evidence="5" key="2">
    <citation type="submission" date="2020-09" db="EMBL/GenBank/DDBJ databases">
        <authorList>
            <person name="Sun Q."/>
            <person name="Zhou Y."/>
        </authorList>
    </citation>
    <scope>NUCLEOTIDE SEQUENCE</scope>
    <source>
        <strain evidence="5">CGMCC 1.15152</strain>
    </source>
</reference>
<dbReference type="SUPFAM" id="SSF47413">
    <property type="entry name" value="lambda repressor-like DNA-binding domains"/>
    <property type="match status" value="1"/>
</dbReference>
<keyword evidence="1" id="KW-0805">Transcription regulation</keyword>
<dbReference type="PROSITE" id="PS50932">
    <property type="entry name" value="HTH_LACI_2"/>
    <property type="match status" value="1"/>
</dbReference>
<dbReference type="Pfam" id="PF13377">
    <property type="entry name" value="Peripla_BP_3"/>
    <property type="match status" value="1"/>
</dbReference>
<keyword evidence="6" id="KW-1185">Reference proteome</keyword>
<dbReference type="PRINTS" id="PR00036">
    <property type="entry name" value="HTHLACI"/>
</dbReference>
<evidence type="ECO:0000313" key="5">
    <source>
        <dbReference type="EMBL" id="GGD30003.1"/>
    </source>
</evidence>
<dbReference type="InterPro" id="IPR000843">
    <property type="entry name" value="HTH_LacI"/>
</dbReference>
<proteinExistence type="predicted"/>
<organism evidence="5 6">
    <name type="scientific">Microbacterium faecale</name>
    <dbReference type="NCBI Taxonomy" id="1804630"/>
    <lineage>
        <taxon>Bacteria</taxon>
        <taxon>Bacillati</taxon>
        <taxon>Actinomycetota</taxon>
        <taxon>Actinomycetes</taxon>
        <taxon>Micrococcales</taxon>
        <taxon>Microbacteriaceae</taxon>
        <taxon>Microbacterium</taxon>
    </lineage>
</organism>
<dbReference type="Gene3D" id="1.10.260.40">
    <property type="entry name" value="lambda repressor-like DNA-binding domains"/>
    <property type="match status" value="1"/>
</dbReference>
<protein>
    <submittedName>
        <fullName evidence="5">LacI family transcriptional regulator</fullName>
    </submittedName>
</protein>
<sequence length="342" mass="37575">MNSDGRTQRTVTIRDVAERAGVSAGTVSNVLNRPFYVNSDTRERVLDAIRDLDFVPRQRARQYRPGRLRTIGMAAANLSNPFFVDVVLGADAAASELDLGMVVTNSAYDADRENQNLDLLVQQRVQGIIISPVDEKSSSLQMLRDRGVPTVFVDRVGEHHTTAWSVVVDDRIGGRIGAQHLIDAGYRRIAFVGHPDRSPKVRDRVDGALEVVAEAGGVSLDVIEAESWTVEAGRAAGELIADRRVERRPEAILCANDMVALGAIQAFARAGLRVPEDIAVVGYDDIAWAEVSSPRLTTIRQPRELLGATAVRMIRELFRQDAAQPENNHVMLRPELVLRDSA</sequence>
<feature type="domain" description="HTH lacI-type" evidence="4">
    <location>
        <begin position="11"/>
        <end position="65"/>
    </location>
</feature>
<keyword evidence="3" id="KW-0804">Transcription</keyword>
<dbReference type="InterPro" id="IPR046335">
    <property type="entry name" value="LacI/GalR-like_sensor"/>
</dbReference>
<comment type="caution">
    <text evidence="5">The sequence shown here is derived from an EMBL/GenBank/DDBJ whole genome shotgun (WGS) entry which is preliminary data.</text>
</comment>
<dbReference type="EMBL" id="BMHO01000001">
    <property type="protein sequence ID" value="GGD30003.1"/>
    <property type="molecule type" value="Genomic_DNA"/>
</dbReference>
<dbReference type="CDD" id="cd06267">
    <property type="entry name" value="PBP1_LacI_sugar_binding-like"/>
    <property type="match status" value="1"/>
</dbReference>
<dbReference type="InterPro" id="IPR028082">
    <property type="entry name" value="Peripla_BP_I"/>
</dbReference>
<keyword evidence="2" id="KW-0238">DNA-binding</keyword>
<evidence type="ECO:0000259" key="4">
    <source>
        <dbReference type="PROSITE" id="PS50932"/>
    </source>
</evidence>
<dbReference type="GO" id="GO:0003700">
    <property type="term" value="F:DNA-binding transcription factor activity"/>
    <property type="evidence" value="ECO:0007669"/>
    <property type="project" value="TreeGrafter"/>
</dbReference>
<dbReference type="SUPFAM" id="SSF53822">
    <property type="entry name" value="Periplasmic binding protein-like I"/>
    <property type="match status" value="1"/>
</dbReference>
<reference evidence="5" key="1">
    <citation type="journal article" date="2014" name="Int. J. Syst. Evol. Microbiol.">
        <title>Complete genome sequence of Corynebacterium casei LMG S-19264T (=DSM 44701T), isolated from a smear-ripened cheese.</title>
        <authorList>
            <consortium name="US DOE Joint Genome Institute (JGI-PGF)"/>
            <person name="Walter F."/>
            <person name="Albersmeier A."/>
            <person name="Kalinowski J."/>
            <person name="Ruckert C."/>
        </authorList>
    </citation>
    <scope>NUCLEOTIDE SEQUENCE</scope>
    <source>
        <strain evidence="5">CGMCC 1.15152</strain>
    </source>
</reference>
<dbReference type="PANTHER" id="PTHR30146">
    <property type="entry name" value="LACI-RELATED TRANSCRIPTIONAL REPRESSOR"/>
    <property type="match status" value="1"/>
</dbReference>
<dbReference type="GO" id="GO:0000976">
    <property type="term" value="F:transcription cis-regulatory region binding"/>
    <property type="evidence" value="ECO:0007669"/>
    <property type="project" value="TreeGrafter"/>
</dbReference>
<gene>
    <name evidence="5" type="ORF">GCM10010915_07830</name>
</gene>
<dbReference type="AlphaFoldDB" id="A0A917DDR9"/>
<dbReference type="CDD" id="cd01392">
    <property type="entry name" value="HTH_LacI"/>
    <property type="match status" value="1"/>
</dbReference>
<dbReference type="PANTHER" id="PTHR30146:SF109">
    <property type="entry name" value="HTH-TYPE TRANSCRIPTIONAL REGULATOR GALS"/>
    <property type="match status" value="1"/>
</dbReference>
<dbReference type="Gene3D" id="3.40.50.2300">
    <property type="match status" value="2"/>
</dbReference>
<dbReference type="InterPro" id="IPR010982">
    <property type="entry name" value="Lambda_DNA-bd_dom_sf"/>
</dbReference>
<accession>A0A917DDR9</accession>
<name>A0A917DDR9_9MICO</name>
<dbReference type="Pfam" id="PF00356">
    <property type="entry name" value="LacI"/>
    <property type="match status" value="1"/>
</dbReference>
<evidence type="ECO:0000313" key="6">
    <source>
        <dbReference type="Proteomes" id="UP000633205"/>
    </source>
</evidence>
<dbReference type="SMART" id="SM00354">
    <property type="entry name" value="HTH_LACI"/>
    <property type="match status" value="1"/>
</dbReference>
<dbReference type="PROSITE" id="PS00356">
    <property type="entry name" value="HTH_LACI_1"/>
    <property type="match status" value="1"/>
</dbReference>